<evidence type="ECO:0000259" key="3">
    <source>
        <dbReference type="Pfam" id="PF01887"/>
    </source>
</evidence>
<name>A0A1I0RPH2_9BACT</name>
<evidence type="ECO:0000313" key="6">
    <source>
        <dbReference type="Proteomes" id="UP000199437"/>
    </source>
</evidence>
<dbReference type="SUPFAM" id="SSF102522">
    <property type="entry name" value="Bacterial fluorinating enzyme, N-terminal domain"/>
    <property type="match status" value="1"/>
</dbReference>
<dbReference type="RefSeq" id="WP_090261071.1">
    <property type="nucleotide sequence ID" value="NZ_FOIR01000005.1"/>
</dbReference>
<dbReference type="InterPro" id="IPR002747">
    <property type="entry name" value="SAM_OH_AdoTrfase"/>
</dbReference>
<dbReference type="PIRSF" id="PIRSF006779">
    <property type="entry name" value="UCP006779"/>
    <property type="match status" value="1"/>
</dbReference>
<dbReference type="InterPro" id="IPR023227">
    <property type="entry name" value="SAM_OH_AdoTrfase_C_sf"/>
</dbReference>
<dbReference type="Gene3D" id="2.40.30.90">
    <property type="entry name" value="Bacterial fluorinating enzyme like"/>
    <property type="match status" value="1"/>
</dbReference>
<comment type="similarity">
    <text evidence="2">Belongs to the SAM hydrolase / SAM-dependent halogenase family.</text>
</comment>
<dbReference type="GeneID" id="99988603"/>
<keyword evidence="1" id="KW-0949">S-adenosyl-L-methionine</keyword>
<accession>A0A1I0RPH2</accession>
<feature type="domain" description="S-adenosyl-l-methionine hydroxide adenosyltransferase C-terminal" evidence="4">
    <location>
        <begin position="160"/>
        <end position="244"/>
    </location>
</feature>
<evidence type="ECO:0000259" key="4">
    <source>
        <dbReference type="Pfam" id="PF20257"/>
    </source>
</evidence>
<proteinExistence type="inferred from homology"/>
<evidence type="ECO:0000256" key="1">
    <source>
        <dbReference type="ARBA" id="ARBA00022691"/>
    </source>
</evidence>
<dbReference type="EMBL" id="FOIR01000005">
    <property type="protein sequence ID" value="SEW43155.1"/>
    <property type="molecule type" value="Genomic_DNA"/>
</dbReference>
<organism evidence="5 6">
    <name type="scientific">Roseivirga pacifica</name>
    <dbReference type="NCBI Taxonomy" id="1267423"/>
    <lineage>
        <taxon>Bacteria</taxon>
        <taxon>Pseudomonadati</taxon>
        <taxon>Bacteroidota</taxon>
        <taxon>Cytophagia</taxon>
        <taxon>Cytophagales</taxon>
        <taxon>Roseivirgaceae</taxon>
        <taxon>Roseivirga</taxon>
    </lineage>
</organism>
<dbReference type="Pfam" id="PF20257">
    <property type="entry name" value="SAM_HAT_C"/>
    <property type="match status" value="1"/>
</dbReference>
<protein>
    <recommendedName>
        <fullName evidence="7">S-adenosyl-l-methionine hydroxide adenosyltransferase</fullName>
    </recommendedName>
</protein>
<dbReference type="OrthoDB" id="9792195at2"/>
<dbReference type="STRING" id="1267423.SAMN05216290_3937"/>
<keyword evidence="6" id="KW-1185">Reference proteome</keyword>
<gene>
    <name evidence="5" type="ORF">SAMN05216290_3937</name>
</gene>
<feature type="domain" description="S-adenosyl-l-methionine hydroxide adenosyltransferase N-terminal" evidence="3">
    <location>
        <begin position="4"/>
        <end position="114"/>
    </location>
</feature>
<dbReference type="PANTHER" id="PTHR35092">
    <property type="entry name" value="CHLORINASE MJ1651"/>
    <property type="match status" value="1"/>
</dbReference>
<sequence>MPLITFTSDFGLSDHYVAKTKALVLKANPKVEIFDISHNIRPFDVSHMGYVLHSIYQDFPAGTIHLIGSADTTFQQNEYIFAELEGHLFVGPNNGILSLIDDRQPKTVIKLNTPNGFMSVPAIAAQIAAGENPSSFGEPLAEHKQFMQRKARATRKEISGHVIRVDHYGNLITNIEKTDFDILSRDRKYTITFGRERQNTVHDFISQVEPGEVFFVFNSNERLMLGINQGNGAQLLGLEFDSPIHIAFEE</sequence>
<dbReference type="Proteomes" id="UP000199437">
    <property type="component" value="Unassembled WGS sequence"/>
</dbReference>
<evidence type="ECO:0008006" key="7">
    <source>
        <dbReference type="Google" id="ProtNLM"/>
    </source>
</evidence>
<dbReference type="InterPro" id="IPR046469">
    <property type="entry name" value="SAM_HAT_N"/>
</dbReference>
<dbReference type="InterPro" id="IPR023228">
    <property type="entry name" value="SAM_OH_AdoTrfase_N_sf"/>
</dbReference>
<dbReference type="InterPro" id="IPR046470">
    <property type="entry name" value="SAM_HAT_C"/>
</dbReference>
<dbReference type="SUPFAM" id="SSF101852">
    <property type="entry name" value="Bacterial fluorinating enzyme, C-terminal domain"/>
    <property type="match status" value="1"/>
</dbReference>
<dbReference type="Pfam" id="PF01887">
    <property type="entry name" value="SAM_HAT_N"/>
    <property type="match status" value="1"/>
</dbReference>
<dbReference type="PANTHER" id="PTHR35092:SF1">
    <property type="entry name" value="CHLORINASE MJ1651"/>
    <property type="match status" value="1"/>
</dbReference>
<evidence type="ECO:0000256" key="2">
    <source>
        <dbReference type="ARBA" id="ARBA00024035"/>
    </source>
</evidence>
<dbReference type="AlphaFoldDB" id="A0A1I0RPH2"/>
<evidence type="ECO:0000313" key="5">
    <source>
        <dbReference type="EMBL" id="SEW43155.1"/>
    </source>
</evidence>
<reference evidence="6" key="1">
    <citation type="submission" date="2016-10" db="EMBL/GenBank/DDBJ databases">
        <authorList>
            <person name="Varghese N."/>
            <person name="Submissions S."/>
        </authorList>
    </citation>
    <scope>NUCLEOTIDE SEQUENCE [LARGE SCALE GENOMIC DNA]</scope>
    <source>
        <strain evidence="6">CGMCC 1.12402</strain>
    </source>
</reference>
<dbReference type="Gene3D" id="3.40.50.10790">
    <property type="entry name" value="S-adenosyl-l-methionine hydroxide adenosyltransferase, N-terminal"/>
    <property type="match status" value="1"/>
</dbReference>